<accession>A0AA38H9J9</accession>
<keyword evidence="6 12" id="KW-0812">Transmembrane</keyword>
<dbReference type="Pfam" id="PF13439">
    <property type="entry name" value="Glyco_transf_4"/>
    <property type="match status" value="1"/>
</dbReference>
<evidence type="ECO:0000256" key="11">
    <source>
        <dbReference type="ARBA" id="ARBA00045104"/>
    </source>
</evidence>
<dbReference type="InterPro" id="IPR028098">
    <property type="entry name" value="Glyco_trans_4-like_N"/>
</dbReference>
<dbReference type="Pfam" id="PF00534">
    <property type="entry name" value="Glycos_transf_1"/>
    <property type="match status" value="1"/>
</dbReference>
<evidence type="ECO:0000256" key="5">
    <source>
        <dbReference type="ARBA" id="ARBA00022679"/>
    </source>
</evidence>
<evidence type="ECO:0000259" key="13">
    <source>
        <dbReference type="Pfam" id="PF00534"/>
    </source>
</evidence>
<keyword evidence="7 12" id="KW-0256">Endoplasmic reticulum</keyword>
<dbReference type="GO" id="GO:0102704">
    <property type="term" value="F:GDP-Man:Man(2)GlcNAc(2)-PP-Dol alpha-1,6-mannosyltransferase activity"/>
    <property type="evidence" value="ECO:0007669"/>
    <property type="project" value="UniProtKB-UniRule"/>
</dbReference>
<name>A0AA38H9J9_9TREE</name>
<keyword evidence="9 12" id="KW-0472">Membrane</keyword>
<dbReference type="Proteomes" id="UP001164286">
    <property type="component" value="Unassembled WGS sequence"/>
</dbReference>
<comment type="caution">
    <text evidence="15">The sequence shown here is derived from an EMBL/GenBank/DDBJ whole genome shotgun (WGS) entry which is preliminary data.</text>
</comment>
<organism evidence="15 16">
    <name type="scientific">Dioszegia hungarica</name>
    <dbReference type="NCBI Taxonomy" id="4972"/>
    <lineage>
        <taxon>Eukaryota</taxon>
        <taxon>Fungi</taxon>
        <taxon>Dikarya</taxon>
        <taxon>Basidiomycota</taxon>
        <taxon>Agaricomycotina</taxon>
        <taxon>Tremellomycetes</taxon>
        <taxon>Tremellales</taxon>
        <taxon>Bulleribasidiaceae</taxon>
        <taxon>Dioszegia</taxon>
    </lineage>
</organism>
<evidence type="ECO:0000256" key="7">
    <source>
        <dbReference type="ARBA" id="ARBA00022824"/>
    </source>
</evidence>
<keyword evidence="8 12" id="KW-1133">Transmembrane helix</keyword>
<keyword evidence="16" id="KW-1185">Reference proteome</keyword>
<feature type="domain" description="Glycosyl transferase family 1" evidence="13">
    <location>
        <begin position="251"/>
        <end position="454"/>
    </location>
</feature>
<dbReference type="AlphaFoldDB" id="A0AA38H9J9"/>
<keyword evidence="5 12" id="KW-0808">Transferase</keyword>
<comment type="catalytic activity">
    <reaction evidence="10 12">
        <text>a beta-D-Man-(1-&gt;4)-beta-D-GlcNAc-(1-&gt;4)-alpha-D-GlcNAc-diphospho-di-trans,poly-cis-dolichol + GDP-alpha-D-mannose = an alpha-D-Man-(1-&gt;3)-beta-D-Man-(1-&gt;4)-beta-D-GlcNAc-(1-&gt;4)-alpha-D-GlcNAc-diphospho-di-trans,poly-cis-dolichol + GDP + H(+)</text>
        <dbReference type="Rhea" id="RHEA:29515"/>
        <dbReference type="Rhea" id="RHEA-COMP:19511"/>
        <dbReference type="Rhea" id="RHEA-COMP:19513"/>
        <dbReference type="ChEBI" id="CHEBI:15378"/>
        <dbReference type="ChEBI" id="CHEBI:57527"/>
        <dbReference type="ChEBI" id="CHEBI:58189"/>
        <dbReference type="ChEBI" id="CHEBI:58472"/>
        <dbReference type="ChEBI" id="CHEBI:132510"/>
        <dbReference type="EC" id="2.4.1.132"/>
    </reaction>
    <physiologicalReaction direction="left-to-right" evidence="10 12">
        <dbReference type="Rhea" id="RHEA:29516"/>
    </physiologicalReaction>
</comment>
<reference evidence="15" key="1">
    <citation type="journal article" date="2022" name="G3 (Bethesda)">
        <title>High quality genome of the basidiomycete yeast Dioszegia hungarica PDD-24b-2 isolated from cloud water.</title>
        <authorList>
            <person name="Jarrige D."/>
            <person name="Haridas S."/>
            <person name="Bleykasten-Grosshans C."/>
            <person name="Joly M."/>
            <person name="Nadalig T."/>
            <person name="Sancelme M."/>
            <person name="Vuilleumier S."/>
            <person name="Grigoriev I.V."/>
            <person name="Amato P."/>
            <person name="Bringel F."/>
        </authorList>
    </citation>
    <scope>NUCLEOTIDE SEQUENCE</scope>
    <source>
        <strain evidence="15">PDD-24b-2</strain>
    </source>
</reference>
<dbReference type="PANTHER" id="PTHR45918:SF1">
    <property type="entry name" value="ALPHA-1,3_1,6-MANNOSYLTRANSFERASE ALG2"/>
    <property type="match status" value="1"/>
</dbReference>
<comment type="similarity">
    <text evidence="12">Belongs to the glycosyltransferase group 1 family.</text>
</comment>
<dbReference type="GeneID" id="77728676"/>
<feature type="domain" description="Glycosyltransferase subfamily 4-like N-terminal" evidence="14">
    <location>
        <begin position="18"/>
        <end position="233"/>
    </location>
</feature>
<dbReference type="GO" id="GO:0004378">
    <property type="term" value="F:GDP-Man:Man(1)GlcNAc(2)-PP-Dol alpha-1,3-mannosyltransferase activity"/>
    <property type="evidence" value="ECO:0007669"/>
    <property type="project" value="UniProtKB-UniRule"/>
</dbReference>
<evidence type="ECO:0000256" key="2">
    <source>
        <dbReference type="ARBA" id="ARBA00004586"/>
    </source>
</evidence>
<comment type="function">
    <text evidence="1 12">Mannosylates Man(2)GlcNAc(2)-dolichol diphosphate and Man(1)GlcNAc(2)-dolichol diphosphate to form Man(3)GlcNAc(2)-dolichol diphosphate.</text>
</comment>
<dbReference type="InterPro" id="IPR027054">
    <property type="entry name" value="ALG2"/>
</dbReference>
<dbReference type="SUPFAM" id="SSF53756">
    <property type="entry name" value="UDP-Glycosyltransferase/glycogen phosphorylase"/>
    <property type="match status" value="1"/>
</dbReference>
<comment type="subcellular location">
    <subcellularLocation>
        <location evidence="2 12">Endoplasmic reticulum membrane</location>
    </subcellularLocation>
</comment>
<dbReference type="InterPro" id="IPR001296">
    <property type="entry name" value="Glyco_trans_1"/>
</dbReference>
<evidence type="ECO:0000256" key="10">
    <source>
        <dbReference type="ARBA" id="ARBA00045103"/>
    </source>
</evidence>
<feature type="transmembrane region" description="Helical" evidence="12">
    <location>
        <begin position="493"/>
        <end position="515"/>
    </location>
</feature>
<comment type="catalytic activity">
    <reaction evidence="11 12">
        <text>an alpha-D-Man-(1-&gt;3)-beta-D-Man-(1-&gt;4)-beta-D-GlcNAc-(1-&gt;4)-alpha-D-GlcNAc-diphospho-di-trans,poly-cis-dolichol + GDP-alpha-D-mannose = an alpha-D-Man-(1-&gt;3)-[alpha-D-Man-(1-&gt;6)]-beta-D-Man-(1-&gt;4)-beta-D-GlcNAc-(1-&gt;4)-alpha-D-GlcNAc-diphospho-di-trans,poly-cis-dolichol + GDP + H(+)</text>
        <dbReference type="Rhea" id="RHEA:29519"/>
        <dbReference type="Rhea" id="RHEA-COMP:19513"/>
        <dbReference type="Rhea" id="RHEA-COMP:19515"/>
        <dbReference type="ChEBI" id="CHEBI:15378"/>
        <dbReference type="ChEBI" id="CHEBI:57527"/>
        <dbReference type="ChEBI" id="CHEBI:58189"/>
        <dbReference type="ChEBI" id="CHEBI:132510"/>
        <dbReference type="ChEBI" id="CHEBI:132511"/>
        <dbReference type="EC" id="2.4.1.257"/>
    </reaction>
    <physiologicalReaction direction="left-to-right" evidence="11 12">
        <dbReference type="Rhea" id="RHEA:29520"/>
    </physiologicalReaction>
</comment>
<evidence type="ECO:0000256" key="4">
    <source>
        <dbReference type="ARBA" id="ARBA00022676"/>
    </source>
</evidence>
<protein>
    <recommendedName>
        <fullName evidence="12">Alpha-1,3/1,6-mannosyltransferase ALG2</fullName>
        <ecNumber evidence="12">2.4.1.132</ecNumber>
        <ecNumber evidence="12">2.4.1.257</ecNumber>
    </recommendedName>
    <alternativeName>
        <fullName evidence="12">GDP-Man:Man(1)GlcNAc(2)-PP-Dol alpha-1,3-mannosyltransferase</fullName>
    </alternativeName>
</protein>
<evidence type="ECO:0000256" key="8">
    <source>
        <dbReference type="ARBA" id="ARBA00022989"/>
    </source>
</evidence>
<proteinExistence type="inferred from homology"/>
<evidence type="ECO:0000256" key="6">
    <source>
        <dbReference type="ARBA" id="ARBA00022692"/>
    </source>
</evidence>
<dbReference type="Gene3D" id="3.40.50.2000">
    <property type="entry name" value="Glycogen Phosphorylase B"/>
    <property type="match status" value="2"/>
</dbReference>
<sequence>MSTAGKLRIGFVHPDLGIGGAERLVVDAAVAVQKLGHEVLVFTSRHDPSRCFEETRDGTLKVHVLGSSLPQRLPSPLPAMTILFSLLRSLLLSFLIVTSTYLPAPAGFANPLSRLAPFDVFFVDQQSVCVPFLRFFLGTRVVFYCHFPDKLLSGGWEVDMDTKGEGRVQVGVKGRGLARRIYRWPVDKLEEWTTGQSDVILSNSQFTSRVYARSFPSLAKRKPRVVYPCIDVSAYKAIDRKGKGKEKATEEDGVSLTASDRPTLISLNRYEAKKNIHLAIRSFAQVLDASPHLRLVLAGGYDNSLEDNLHTLWSLRTLAESLNLTHHTLSSAKAAPPDPDVQVLFVLNFSTAQRTHLLTQPSTVALLYTPANEHFGIVPVEAMACGLPVLAANSGGPTESIVDLETTSSSSEQVTVGNDAGTGLLRSPKPAEWAPAIRQLLSLSSAQRQAIKQAGMDRVAENFSSEKLGKEVEEACRQALTMGDVHGQMGDKLIWAGTGLMAFAALNLSILLWFYGGAPAG</sequence>
<dbReference type="EMBL" id="JAKWFO010000005">
    <property type="protein sequence ID" value="KAI9635359.1"/>
    <property type="molecule type" value="Genomic_DNA"/>
</dbReference>
<evidence type="ECO:0000256" key="9">
    <source>
        <dbReference type="ARBA" id="ARBA00023136"/>
    </source>
</evidence>
<keyword evidence="4 12" id="KW-0328">Glycosyltransferase</keyword>
<comment type="pathway">
    <text evidence="3 12">Protein modification; protein glycosylation.</text>
</comment>
<evidence type="ECO:0000256" key="3">
    <source>
        <dbReference type="ARBA" id="ARBA00004922"/>
    </source>
</evidence>
<dbReference type="EC" id="2.4.1.257" evidence="12"/>
<evidence type="ECO:0000313" key="16">
    <source>
        <dbReference type="Proteomes" id="UP001164286"/>
    </source>
</evidence>
<evidence type="ECO:0000256" key="1">
    <source>
        <dbReference type="ARBA" id="ARBA00003142"/>
    </source>
</evidence>
<evidence type="ECO:0000259" key="14">
    <source>
        <dbReference type="Pfam" id="PF13439"/>
    </source>
</evidence>
<dbReference type="EC" id="2.4.1.132" evidence="12"/>
<dbReference type="RefSeq" id="XP_052945136.1">
    <property type="nucleotide sequence ID" value="XM_053089471.1"/>
</dbReference>
<evidence type="ECO:0000256" key="12">
    <source>
        <dbReference type="RuleBase" id="RU367136"/>
    </source>
</evidence>
<evidence type="ECO:0000313" key="15">
    <source>
        <dbReference type="EMBL" id="KAI9635359.1"/>
    </source>
</evidence>
<gene>
    <name evidence="15" type="ORF">MKK02DRAFT_36672</name>
</gene>
<dbReference type="GO" id="GO:0005789">
    <property type="term" value="C:endoplasmic reticulum membrane"/>
    <property type="evidence" value="ECO:0007669"/>
    <property type="project" value="UniProtKB-SubCell"/>
</dbReference>
<dbReference type="PANTHER" id="PTHR45918">
    <property type="entry name" value="ALPHA-1,3/1,6-MANNOSYLTRANSFERASE ALG2"/>
    <property type="match status" value="1"/>
</dbReference>